<dbReference type="PROSITE" id="PS50132">
    <property type="entry name" value="RGS"/>
    <property type="match status" value="1"/>
</dbReference>
<dbReference type="Gene3D" id="1.10.167.10">
    <property type="entry name" value="Regulator of G-protein Signalling 4, domain 2"/>
    <property type="match status" value="1"/>
</dbReference>
<accession>A0A1G4KNT2</accession>
<gene>
    <name evidence="5" type="ORF">LANO_0H24652G</name>
</gene>
<dbReference type="EMBL" id="LT598447">
    <property type="protein sequence ID" value="SCV06216.1"/>
    <property type="molecule type" value="Genomic_DNA"/>
</dbReference>
<dbReference type="GO" id="GO:0030695">
    <property type="term" value="F:GTPase regulator activity"/>
    <property type="evidence" value="ECO:0007669"/>
    <property type="project" value="UniProtKB-ARBA"/>
</dbReference>
<dbReference type="PANTHER" id="PTHR10845:SF192">
    <property type="entry name" value="DOUBLE HIT, ISOFORM B"/>
    <property type="match status" value="1"/>
</dbReference>
<evidence type="ECO:0000256" key="1">
    <source>
        <dbReference type="ARBA" id="ARBA00022700"/>
    </source>
</evidence>
<dbReference type="InterPro" id="IPR058855">
    <property type="entry name" value="RGS1/SST2-like_Fungal-DR"/>
</dbReference>
<dbReference type="InterPro" id="IPR036390">
    <property type="entry name" value="WH_DNA-bd_sf"/>
</dbReference>
<protein>
    <submittedName>
        <fullName evidence="5">LANO_0H24652g1_1</fullName>
    </submittedName>
</protein>
<dbReference type="GO" id="GO:0035556">
    <property type="term" value="P:intracellular signal transduction"/>
    <property type="evidence" value="ECO:0007669"/>
    <property type="project" value="InterPro"/>
</dbReference>
<dbReference type="InterPro" id="IPR000591">
    <property type="entry name" value="DEP_dom"/>
</dbReference>
<dbReference type="OrthoDB" id="196547at2759"/>
<dbReference type="PANTHER" id="PTHR10845">
    <property type="entry name" value="REGULATOR OF G PROTEIN SIGNALING"/>
    <property type="match status" value="1"/>
</dbReference>
<dbReference type="GO" id="GO:0009968">
    <property type="term" value="P:negative regulation of signal transduction"/>
    <property type="evidence" value="ECO:0007669"/>
    <property type="project" value="UniProtKB-KW"/>
</dbReference>
<reference evidence="6" key="1">
    <citation type="submission" date="2016-03" db="EMBL/GenBank/DDBJ databases">
        <authorList>
            <person name="Devillers Hugo."/>
        </authorList>
    </citation>
    <scope>NUCLEOTIDE SEQUENCE [LARGE SCALE GENOMIC DNA]</scope>
</reference>
<dbReference type="SMART" id="SM00049">
    <property type="entry name" value="DEP"/>
    <property type="match status" value="2"/>
</dbReference>
<dbReference type="SUPFAM" id="SSF46785">
    <property type="entry name" value="Winged helix' DNA-binding domain"/>
    <property type="match status" value="1"/>
</dbReference>
<dbReference type="PROSITE" id="PS50186">
    <property type="entry name" value="DEP"/>
    <property type="match status" value="1"/>
</dbReference>
<dbReference type="Gene3D" id="1.10.10.10">
    <property type="entry name" value="Winged helix-like DNA-binding domain superfamily/Winged helix DNA-binding domain"/>
    <property type="match status" value="1"/>
</dbReference>
<dbReference type="Pfam" id="PF00610">
    <property type="entry name" value="DEP"/>
    <property type="match status" value="1"/>
</dbReference>
<sequence length="684" mass="77509">MDFGGKGLGHFSPAAHELASKTFKRTPNGLIFTEDLKRVFSILLICLELKEKPSIPQKNPLIPSFQKTYPFSFSLQDAISKMADLILQVNMNTTKVSVSYSIQPELACRMLRTFMDAKLLHVPADRTRAELKDGVSIQPTPKGVAVLQRYTRQTGLKDVPPILKSDLNSMELFTFERSSMTDAIIHSDYFVSLLFVKLMGPTKNIWSPDNGPDKVPTLAKLLECADDTFSFESINVAWSGYSQTEARPHQSGSHIDPDSIPNIQDQYRISPLSHRFFTNPDSTSHTQYYTSSSGVRLFNTKTFGNERVLYECTFSTKAIWQWLMDCTDIVYPKEAVTVASLFLKNGLIKPITLAPSDNHKHRFSIGPNCFFTLTQLGWESVQWKSENSIRAFLAGVDSRKLTSPQDYNETKPEVSRSSSDLASGHKPAYFTDLTHVLRDPGMRYLFRTHLEREFCVENLDVYIEIKKFLKRMTVLKNLLDTKSSKESDNNNVSKSKHFSDLVVNTINHALFRQSNECLETAYQIYSSFIAQGSPYQLNIDHTLRESITEVILYPQPCMFISCSEEATVTENFTKRVDGKAGMTIQSEINYPNRLVRDNEIQSIKHGDTRKDVLREHCGAGESANEIIGDNFSGILKTLKLIYPLFEKVANSMYRLMSVDSLPKFINSDLYQEAAVMLNFEGKIS</sequence>
<dbReference type="InterPro" id="IPR016137">
    <property type="entry name" value="RGS"/>
</dbReference>
<feature type="domain" description="DEP" evidence="4">
    <location>
        <begin position="291"/>
        <end position="375"/>
    </location>
</feature>
<dbReference type="InterPro" id="IPR036388">
    <property type="entry name" value="WH-like_DNA-bd_sf"/>
</dbReference>
<evidence type="ECO:0000313" key="6">
    <source>
        <dbReference type="Proteomes" id="UP000189911"/>
    </source>
</evidence>
<feature type="region of interest" description="Disordered" evidence="2">
    <location>
        <begin position="402"/>
        <end position="422"/>
    </location>
</feature>
<evidence type="ECO:0000259" key="3">
    <source>
        <dbReference type="PROSITE" id="PS50132"/>
    </source>
</evidence>
<dbReference type="InterPro" id="IPR044926">
    <property type="entry name" value="RGS_subdomain_2"/>
</dbReference>
<dbReference type="AlphaFoldDB" id="A0A1G4KNT2"/>
<dbReference type="Proteomes" id="UP000189911">
    <property type="component" value="Chromosome H"/>
</dbReference>
<proteinExistence type="predicted"/>
<evidence type="ECO:0000256" key="2">
    <source>
        <dbReference type="SAM" id="MobiDB-lite"/>
    </source>
</evidence>
<dbReference type="InterPro" id="IPR036305">
    <property type="entry name" value="RGS_sf"/>
</dbReference>
<keyword evidence="6" id="KW-1185">Reference proteome</keyword>
<name>A0A1G4KNT2_9SACH</name>
<feature type="domain" description="RGS" evidence="3">
    <location>
        <begin position="432"/>
        <end position="674"/>
    </location>
</feature>
<dbReference type="SMART" id="SM00315">
    <property type="entry name" value="RGS"/>
    <property type="match status" value="1"/>
</dbReference>
<dbReference type="SUPFAM" id="SSF48097">
    <property type="entry name" value="Regulator of G-protein signaling, RGS"/>
    <property type="match status" value="1"/>
</dbReference>
<organism evidence="5 6">
    <name type="scientific">Lachancea nothofagi CBS 11611</name>
    <dbReference type="NCBI Taxonomy" id="1266666"/>
    <lineage>
        <taxon>Eukaryota</taxon>
        <taxon>Fungi</taxon>
        <taxon>Dikarya</taxon>
        <taxon>Ascomycota</taxon>
        <taxon>Saccharomycotina</taxon>
        <taxon>Saccharomycetes</taxon>
        <taxon>Saccharomycetales</taxon>
        <taxon>Saccharomycetaceae</taxon>
        <taxon>Lachancea</taxon>
    </lineage>
</organism>
<dbReference type="Pfam" id="PF00615">
    <property type="entry name" value="RGS"/>
    <property type="match status" value="1"/>
</dbReference>
<dbReference type="CDD" id="cd04450">
    <property type="entry name" value="DEP_RGS7-like"/>
    <property type="match status" value="1"/>
</dbReference>
<evidence type="ECO:0000259" key="4">
    <source>
        <dbReference type="PROSITE" id="PS50186"/>
    </source>
</evidence>
<evidence type="ECO:0000313" key="5">
    <source>
        <dbReference type="EMBL" id="SCV06216.1"/>
    </source>
</evidence>
<keyword evidence="1" id="KW-0734">Signal transduction inhibitor</keyword>
<dbReference type="Pfam" id="PF25889">
    <property type="entry name" value="WHD_Fungal_DR"/>
    <property type="match status" value="1"/>
</dbReference>